<dbReference type="SMART" id="SM00105">
    <property type="entry name" value="ArfGap"/>
    <property type="match status" value="1"/>
</dbReference>
<dbReference type="PROSITE" id="PS50115">
    <property type="entry name" value="ARFGAP"/>
    <property type="match status" value="1"/>
</dbReference>
<feature type="domain" description="Arf-GAP" evidence="7">
    <location>
        <begin position="11"/>
        <end position="132"/>
    </location>
</feature>
<dbReference type="Pfam" id="PF01412">
    <property type="entry name" value="ArfGap"/>
    <property type="match status" value="1"/>
</dbReference>
<dbReference type="GO" id="GO:0048205">
    <property type="term" value="P:COPI coating of Golgi vesicle"/>
    <property type="evidence" value="ECO:0007669"/>
    <property type="project" value="TreeGrafter"/>
</dbReference>
<evidence type="ECO:0000313" key="9">
    <source>
        <dbReference type="Proteomes" id="UP000625711"/>
    </source>
</evidence>
<sequence>MDTPLSKEDINAVFHRLKTISGNKACFDCGAKNPTWSSVTYGVFLCLDCSATHRALGVHLSFVRSIQLDTNWTRVQIRQMQLGGNDNAMQFFSQHNCNTTDAQKKYNSRAAQLYREKLHQAALNSLKTNTELHVHSDKELKVEEKVTPDFFSQDEFLSKSEEQEKSNPNAQLKTDTNTTEPRKSTIGARKVVKKSMLGAKRGAGLGATKVKTDFAALERAAEQAAEENRRGIEDAERAAQRASEDAERAEAALRLAYREREEASKGATTEKAAQFERLGMGITKTSRGPVSHSALGDMQVIEQEKPSVPSKTIDTLGRLNLSDGPDYFDDYINGTGVYASTNNKDSWVVVDDPPELERRPTVESISSKPRSQNPIKSNSSIEHSTDEAQRKFGNAKAISSAQFFGGNEADAESKATLNRFQGSNSISSAEFFGRNEETNRGAHLPAYDLEDVKESVRQGVTRVAGKIGSLANGLMSSIQDRYGYCNTIQQIRTNKSSNIIHILLPKLQNTEVS</sequence>
<evidence type="ECO:0000313" key="8">
    <source>
        <dbReference type="EMBL" id="KAF7278164.1"/>
    </source>
</evidence>
<dbReference type="PANTHER" id="PTHR45686:SF4">
    <property type="entry name" value="ADP-RIBOSYLATION FACTOR GTPASE ACTIVATING PROTEIN 3, ISOFORM H"/>
    <property type="match status" value="1"/>
</dbReference>
<feature type="compositionally biased region" description="Polar residues" evidence="6">
    <location>
        <begin position="363"/>
        <end position="382"/>
    </location>
</feature>
<evidence type="ECO:0000256" key="3">
    <source>
        <dbReference type="ARBA" id="ARBA00022771"/>
    </source>
</evidence>
<accession>A0A834IEB6</accession>
<dbReference type="PANTHER" id="PTHR45686">
    <property type="entry name" value="ADP-RIBOSYLATION FACTOR GTPASE ACTIVATING PROTEIN 3, ISOFORM H-RELATED"/>
    <property type="match status" value="1"/>
</dbReference>
<dbReference type="AlphaFoldDB" id="A0A834IEB6"/>
<evidence type="ECO:0000259" key="7">
    <source>
        <dbReference type="PROSITE" id="PS50115"/>
    </source>
</evidence>
<evidence type="ECO:0000256" key="6">
    <source>
        <dbReference type="SAM" id="MobiDB-lite"/>
    </source>
</evidence>
<proteinExistence type="predicted"/>
<feature type="compositionally biased region" description="Basic and acidic residues" evidence="6">
    <location>
        <begin position="226"/>
        <end position="244"/>
    </location>
</feature>
<name>A0A834IEB6_RHYFE</name>
<evidence type="ECO:0000256" key="4">
    <source>
        <dbReference type="ARBA" id="ARBA00022833"/>
    </source>
</evidence>
<keyword evidence="3 5" id="KW-0863">Zinc-finger</keyword>
<dbReference type="GO" id="GO:0000139">
    <property type="term" value="C:Golgi membrane"/>
    <property type="evidence" value="ECO:0007669"/>
    <property type="project" value="GOC"/>
</dbReference>
<dbReference type="SUPFAM" id="SSF57863">
    <property type="entry name" value="ArfGap/RecO-like zinc finger"/>
    <property type="match status" value="1"/>
</dbReference>
<dbReference type="Proteomes" id="UP000625711">
    <property type="component" value="Unassembled WGS sequence"/>
</dbReference>
<feature type="region of interest" description="Disordered" evidence="6">
    <location>
        <begin position="222"/>
        <end position="244"/>
    </location>
</feature>
<keyword evidence="9" id="KW-1185">Reference proteome</keyword>
<dbReference type="InterPro" id="IPR037278">
    <property type="entry name" value="ARFGAP/RecO"/>
</dbReference>
<dbReference type="OrthoDB" id="983479at2759"/>
<dbReference type="Gene3D" id="1.10.220.150">
    <property type="entry name" value="Arf GTPase activating protein"/>
    <property type="match status" value="1"/>
</dbReference>
<dbReference type="InterPro" id="IPR038508">
    <property type="entry name" value="ArfGAP_dom_sf"/>
</dbReference>
<reference evidence="8" key="1">
    <citation type="submission" date="2020-08" db="EMBL/GenBank/DDBJ databases">
        <title>Genome sequencing and assembly of the red palm weevil Rhynchophorus ferrugineus.</title>
        <authorList>
            <person name="Dias G.B."/>
            <person name="Bergman C.M."/>
            <person name="Manee M."/>
        </authorList>
    </citation>
    <scope>NUCLEOTIDE SEQUENCE</scope>
    <source>
        <strain evidence="8">AA-2017</strain>
        <tissue evidence="8">Whole larva</tissue>
    </source>
</reference>
<organism evidence="8 9">
    <name type="scientific">Rhynchophorus ferrugineus</name>
    <name type="common">Red palm weevil</name>
    <name type="synonym">Curculio ferrugineus</name>
    <dbReference type="NCBI Taxonomy" id="354439"/>
    <lineage>
        <taxon>Eukaryota</taxon>
        <taxon>Metazoa</taxon>
        <taxon>Ecdysozoa</taxon>
        <taxon>Arthropoda</taxon>
        <taxon>Hexapoda</taxon>
        <taxon>Insecta</taxon>
        <taxon>Pterygota</taxon>
        <taxon>Neoptera</taxon>
        <taxon>Endopterygota</taxon>
        <taxon>Coleoptera</taxon>
        <taxon>Polyphaga</taxon>
        <taxon>Cucujiformia</taxon>
        <taxon>Curculionidae</taxon>
        <taxon>Dryophthorinae</taxon>
        <taxon>Rhynchophorus</taxon>
    </lineage>
</organism>
<keyword evidence="4" id="KW-0862">Zinc</keyword>
<feature type="compositionally biased region" description="Basic and acidic residues" evidence="6">
    <location>
        <begin position="156"/>
        <end position="165"/>
    </location>
</feature>
<keyword evidence="2" id="KW-0479">Metal-binding</keyword>
<evidence type="ECO:0000256" key="2">
    <source>
        <dbReference type="ARBA" id="ARBA00022723"/>
    </source>
</evidence>
<comment type="caution">
    <text evidence="8">The sequence shown here is derived from an EMBL/GenBank/DDBJ whole genome shotgun (WGS) entry which is preliminary data.</text>
</comment>
<evidence type="ECO:0000256" key="5">
    <source>
        <dbReference type="PROSITE-ProRule" id="PRU00288"/>
    </source>
</evidence>
<dbReference type="CDD" id="cd08959">
    <property type="entry name" value="ArfGap_ArfGap1_like"/>
    <property type="match status" value="1"/>
</dbReference>
<protein>
    <recommendedName>
        <fullName evidence="7">Arf-GAP domain-containing protein</fullName>
    </recommendedName>
</protein>
<dbReference type="GO" id="GO:0008270">
    <property type="term" value="F:zinc ion binding"/>
    <property type="evidence" value="ECO:0007669"/>
    <property type="project" value="UniProtKB-KW"/>
</dbReference>
<feature type="compositionally biased region" description="Polar residues" evidence="6">
    <location>
        <begin position="166"/>
        <end position="179"/>
    </location>
</feature>
<feature type="region of interest" description="Disordered" evidence="6">
    <location>
        <begin position="156"/>
        <end position="188"/>
    </location>
</feature>
<dbReference type="InterPro" id="IPR001164">
    <property type="entry name" value="ArfGAP_dom"/>
</dbReference>
<dbReference type="EMBL" id="JAACXV010000406">
    <property type="protein sequence ID" value="KAF7278164.1"/>
    <property type="molecule type" value="Genomic_DNA"/>
</dbReference>
<dbReference type="FunFam" id="1.10.220.150:FF:000004">
    <property type="entry name" value="Putative ADP-ribosylation factor GTPase-activating protein 2"/>
    <property type="match status" value="1"/>
</dbReference>
<dbReference type="PRINTS" id="PR00405">
    <property type="entry name" value="REVINTRACTNG"/>
</dbReference>
<feature type="region of interest" description="Disordered" evidence="6">
    <location>
        <begin position="352"/>
        <end position="388"/>
    </location>
</feature>
<gene>
    <name evidence="8" type="ORF">GWI33_008779</name>
</gene>
<dbReference type="GO" id="GO:0005096">
    <property type="term" value="F:GTPase activator activity"/>
    <property type="evidence" value="ECO:0007669"/>
    <property type="project" value="UniProtKB-KW"/>
</dbReference>
<evidence type="ECO:0000256" key="1">
    <source>
        <dbReference type="ARBA" id="ARBA00022468"/>
    </source>
</evidence>
<keyword evidence="1" id="KW-0343">GTPase activation</keyword>